<name>A0A2P5EK94_TREOI</name>
<dbReference type="OrthoDB" id="10572179at2759"/>
<organism evidence="1 2">
    <name type="scientific">Trema orientale</name>
    <name type="common">Charcoal tree</name>
    <name type="synonym">Celtis orientalis</name>
    <dbReference type="NCBI Taxonomy" id="63057"/>
    <lineage>
        <taxon>Eukaryota</taxon>
        <taxon>Viridiplantae</taxon>
        <taxon>Streptophyta</taxon>
        <taxon>Embryophyta</taxon>
        <taxon>Tracheophyta</taxon>
        <taxon>Spermatophyta</taxon>
        <taxon>Magnoliopsida</taxon>
        <taxon>eudicotyledons</taxon>
        <taxon>Gunneridae</taxon>
        <taxon>Pentapetalae</taxon>
        <taxon>rosids</taxon>
        <taxon>fabids</taxon>
        <taxon>Rosales</taxon>
        <taxon>Cannabaceae</taxon>
        <taxon>Trema</taxon>
    </lineage>
</organism>
<gene>
    <name evidence="1" type="ORF">TorRG33x02_182420</name>
</gene>
<dbReference type="AlphaFoldDB" id="A0A2P5EK94"/>
<dbReference type="InParanoid" id="A0A2P5EK94"/>
<keyword evidence="2" id="KW-1185">Reference proteome</keyword>
<evidence type="ECO:0000313" key="2">
    <source>
        <dbReference type="Proteomes" id="UP000237000"/>
    </source>
</evidence>
<proteinExistence type="predicted"/>
<dbReference type="EMBL" id="JXTC01000139">
    <property type="protein sequence ID" value="PON85944.1"/>
    <property type="molecule type" value="Genomic_DNA"/>
</dbReference>
<sequence>MWYAGLPHYLYKKRRGILAYHVACIESDVVGQNILPTKSFSERYHVTCIESDVVCSIYHVAFLGSDMVSVVFHPACSAGV</sequence>
<dbReference type="Proteomes" id="UP000237000">
    <property type="component" value="Unassembled WGS sequence"/>
</dbReference>
<comment type="caution">
    <text evidence="1">The sequence shown here is derived from an EMBL/GenBank/DDBJ whole genome shotgun (WGS) entry which is preliminary data.</text>
</comment>
<accession>A0A2P5EK94</accession>
<reference evidence="2" key="1">
    <citation type="submission" date="2016-06" db="EMBL/GenBank/DDBJ databases">
        <title>Parallel loss of symbiosis genes in relatives of nitrogen-fixing non-legume Parasponia.</title>
        <authorList>
            <person name="Van Velzen R."/>
            <person name="Holmer R."/>
            <person name="Bu F."/>
            <person name="Rutten L."/>
            <person name="Van Zeijl A."/>
            <person name="Liu W."/>
            <person name="Santuari L."/>
            <person name="Cao Q."/>
            <person name="Sharma T."/>
            <person name="Shen D."/>
            <person name="Roswanjaya Y."/>
            <person name="Wardhani T."/>
            <person name="Kalhor M.S."/>
            <person name="Jansen J."/>
            <person name="Van den Hoogen J."/>
            <person name="Gungor B."/>
            <person name="Hartog M."/>
            <person name="Hontelez J."/>
            <person name="Verver J."/>
            <person name="Yang W.-C."/>
            <person name="Schijlen E."/>
            <person name="Repin R."/>
            <person name="Schilthuizen M."/>
            <person name="Schranz E."/>
            <person name="Heidstra R."/>
            <person name="Miyata K."/>
            <person name="Fedorova E."/>
            <person name="Kohlen W."/>
            <person name="Bisseling T."/>
            <person name="Smit S."/>
            <person name="Geurts R."/>
        </authorList>
    </citation>
    <scope>NUCLEOTIDE SEQUENCE [LARGE SCALE GENOMIC DNA]</scope>
    <source>
        <strain evidence="2">cv. RG33-2</strain>
    </source>
</reference>
<feature type="non-terminal residue" evidence="1">
    <location>
        <position position="80"/>
    </location>
</feature>
<evidence type="ECO:0000313" key="1">
    <source>
        <dbReference type="EMBL" id="PON85944.1"/>
    </source>
</evidence>
<protein>
    <submittedName>
        <fullName evidence="1">Uncharacterized protein</fullName>
    </submittedName>
</protein>